<organism evidence="1 2">
    <name type="scientific">Candidatus Zambryskibacteria bacterium RIFCSPHIGHO2_02_FULL_43_14</name>
    <dbReference type="NCBI Taxonomy" id="1802748"/>
    <lineage>
        <taxon>Bacteria</taxon>
        <taxon>Candidatus Zambryskiibacteriota</taxon>
    </lineage>
</organism>
<reference evidence="1 2" key="1">
    <citation type="journal article" date="2016" name="Nat. Commun.">
        <title>Thousands of microbial genomes shed light on interconnected biogeochemical processes in an aquifer system.</title>
        <authorList>
            <person name="Anantharaman K."/>
            <person name="Brown C.T."/>
            <person name="Hug L.A."/>
            <person name="Sharon I."/>
            <person name="Castelle C.J."/>
            <person name="Probst A.J."/>
            <person name="Thomas B.C."/>
            <person name="Singh A."/>
            <person name="Wilkins M.J."/>
            <person name="Karaoz U."/>
            <person name="Brodie E.L."/>
            <person name="Williams K.H."/>
            <person name="Hubbard S.S."/>
            <person name="Banfield J.F."/>
        </authorList>
    </citation>
    <scope>NUCLEOTIDE SEQUENCE [LARGE SCALE GENOMIC DNA]</scope>
</reference>
<dbReference type="Proteomes" id="UP000178175">
    <property type="component" value="Unassembled WGS sequence"/>
</dbReference>
<protein>
    <submittedName>
        <fullName evidence="1">Uncharacterized protein</fullName>
    </submittedName>
</protein>
<dbReference type="EMBL" id="MHVR01000011">
    <property type="protein sequence ID" value="OHA96096.1"/>
    <property type="molecule type" value="Genomic_DNA"/>
</dbReference>
<comment type="caution">
    <text evidence="1">The sequence shown here is derived from an EMBL/GenBank/DDBJ whole genome shotgun (WGS) entry which is preliminary data.</text>
</comment>
<evidence type="ECO:0000313" key="1">
    <source>
        <dbReference type="EMBL" id="OHA96096.1"/>
    </source>
</evidence>
<evidence type="ECO:0000313" key="2">
    <source>
        <dbReference type="Proteomes" id="UP000178175"/>
    </source>
</evidence>
<sequence length="275" mass="32171">MTPEVEKQIEDLVSDREKFNKFVYTSVNDAVNELEKRRSENLQSRVTKFLSVGVPEALNNQKRAVVFRQLVTPNYELRRFISLVDAIDRFSPLFFEYANDKYTDNNEWKYHLGKMLFYAGTGKKGGEKITRLNIIDFNTSRGKKISEVRTIWGQSLIDFHHELFDEVYKEKNKEIAFFDASQWFSKSGGNAKEYYKNFLALFVSHGLLFENFMLDVKELTFTKDIFLPAFIQVLNETGKKPLIVALEPTEVESNLFWMCHPYNTKEFVDSKLNSV</sequence>
<gene>
    <name evidence="1" type="ORF">A3C70_02660</name>
</gene>
<name>A0A1G2TFN9_9BACT</name>
<proteinExistence type="predicted"/>
<dbReference type="AlphaFoldDB" id="A0A1G2TFN9"/>
<accession>A0A1G2TFN9</accession>